<keyword evidence="6" id="KW-1185">Reference proteome</keyword>
<dbReference type="PROSITE" id="PS00165">
    <property type="entry name" value="DEHYDRATASE_SER_THR"/>
    <property type="match status" value="1"/>
</dbReference>
<dbReference type="Gene3D" id="3.40.50.1100">
    <property type="match status" value="2"/>
</dbReference>
<dbReference type="PANTHER" id="PTHR48078">
    <property type="entry name" value="THREONINE DEHYDRATASE, MITOCHONDRIAL-RELATED"/>
    <property type="match status" value="1"/>
</dbReference>
<dbReference type="InterPro" id="IPR000634">
    <property type="entry name" value="Ser/Thr_deHydtase_PyrdxlP-BS"/>
</dbReference>
<evidence type="ECO:0000313" key="5">
    <source>
        <dbReference type="EMBL" id="MCF3945964.1"/>
    </source>
</evidence>
<name>A0ABS9DTA0_9PROT</name>
<sequence length="325" mass="33631">MMQPPTQDDIVRAHRMIAPFIVRTPALRSPILDEETGATVFIKAEPLQRTGSFKLRGATHALLRLPEAARARGVVTYSSGNHGQAIACAAATLGMRATVVMPSDAPAIKRDSTARWGAEIITYDRRKEDRAAIGRVIAERTGAALIPPYDHADVIAGQGTLAVELVEDARAAGCELDMVLVCTGGGGLTAGCALALQLLSPETRLIAVEPEGWNDTGRSLHAGRRVANDGTGSPLCDALLAMEPGELTFAINRPRLAGAVAVSDQAVLAAIGFAVRTLKIVVEPGGAVALAALHAGLLPVAGLTVGIVLSGGNVDPAVLARALDC</sequence>
<accession>A0ABS9DTA0</accession>
<dbReference type="CDD" id="cd01562">
    <property type="entry name" value="Thr-dehyd"/>
    <property type="match status" value="1"/>
</dbReference>
<dbReference type="InterPro" id="IPR036052">
    <property type="entry name" value="TrpB-like_PALP_sf"/>
</dbReference>
<proteinExistence type="predicted"/>
<dbReference type="EMBL" id="JAKGBZ010000006">
    <property type="protein sequence ID" value="MCF3945964.1"/>
    <property type="molecule type" value="Genomic_DNA"/>
</dbReference>
<evidence type="ECO:0000313" key="6">
    <source>
        <dbReference type="Proteomes" id="UP001521209"/>
    </source>
</evidence>
<dbReference type="InterPro" id="IPR050147">
    <property type="entry name" value="Ser/Thr_Dehydratase"/>
</dbReference>
<keyword evidence="3" id="KW-0456">Lyase</keyword>
<evidence type="ECO:0000256" key="2">
    <source>
        <dbReference type="ARBA" id="ARBA00022898"/>
    </source>
</evidence>
<evidence type="ECO:0000256" key="3">
    <source>
        <dbReference type="ARBA" id="ARBA00023239"/>
    </source>
</evidence>
<dbReference type="SUPFAM" id="SSF53686">
    <property type="entry name" value="Tryptophan synthase beta subunit-like PLP-dependent enzymes"/>
    <property type="match status" value="1"/>
</dbReference>
<feature type="domain" description="Tryptophan synthase beta chain-like PALP" evidence="4">
    <location>
        <begin position="18"/>
        <end position="311"/>
    </location>
</feature>
<dbReference type="Pfam" id="PF00291">
    <property type="entry name" value="PALP"/>
    <property type="match status" value="1"/>
</dbReference>
<dbReference type="PANTHER" id="PTHR48078:SF6">
    <property type="entry name" value="L-THREONINE DEHYDRATASE CATABOLIC TDCB"/>
    <property type="match status" value="1"/>
</dbReference>
<gene>
    <name evidence="5" type="ORF">L2A60_04595</name>
</gene>
<dbReference type="InterPro" id="IPR001926">
    <property type="entry name" value="TrpB-like_PALP"/>
</dbReference>
<organism evidence="5 6">
    <name type="scientific">Acidiphilium iwatense</name>
    <dbReference type="NCBI Taxonomy" id="768198"/>
    <lineage>
        <taxon>Bacteria</taxon>
        <taxon>Pseudomonadati</taxon>
        <taxon>Pseudomonadota</taxon>
        <taxon>Alphaproteobacteria</taxon>
        <taxon>Acetobacterales</taxon>
        <taxon>Acidocellaceae</taxon>
        <taxon>Acidiphilium</taxon>
    </lineage>
</organism>
<keyword evidence="2" id="KW-0663">Pyridoxal phosphate</keyword>
<dbReference type="Proteomes" id="UP001521209">
    <property type="component" value="Unassembled WGS sequence"/>
</dbReference>
<comment type="caution">
    <text evidence="5">The sequence shown here is derived from an EMBL/GenBank/DDBJ whole genome shotgun (WGS) entry which is preliminary data.</text>
</comment>
<evidence type="ECO:0000256" key="1">
    <source>
        <dbReference type="ARBA" id="ARBA00001933"/>
    </source>
</evidence>
<comment type="cofactor">
    <cofactor evidence="1">
        <name>pyridoxal 5'-phosphate</name>
        <dbReference type="ChEBI" id="CHEBI:597326"/>
    </cofactor>
</comment>
<protein>
    <submittedName>
        <fullName evidence="5">Threonine/serine dehydratase</fullName>
    </submittedName>
</protein>
<evidence type="ECO:0000259" key="4">
    <source>
        <dbReference type="Pfam" id="PF00291"/>
    </source>
</evidence>
<reference evidence="5 6" key="1">
    <citation type="submission" date="2022-01" db="EMBL/GenBank/DDBJ databases">
        <authorList>
            <person name="Won M."/>
            <person name="Kim S.-J."/>
            <person name="Kwon S.-W."/>
        </authorList>
    </citation>
    <scope>NUCLEOTIDE SEQUENCE [LARGE SCALE GENOMIC DNA]</scope>
    <source>
        <strain evidence="5 6">KCTC 23505</strain>
    </source>
</reference>